<dbReference type="EMBL" id="FNBO01000001">
    <property type="protein sequence ID" value="SDE97719.1"/>
    <property type="molecule type" value="Genomic_DNA"/>
</dbReference>
<proteinExistence type="predicted"/>
<dbReference type="AlphaFoldDB" id="A0A1G7HC81"/>
<evidence type="ECO:0000313" key="1">
    <source>
        <dbReference type="EMBL" id="SDE97719.1"/>
    </source>
</evidence>
<name>A0A1G7HC81_9EURY</name>
<accession>A0A1G7HC81</accession>
<gene>
    <name evidence="1" type="ORF">SAMN04488067_101302</name>
</gene>
<reference evidence="1 2" key="1">
    <citation type="submission" date="2016-10" db="EMBL/GenBank/DDBJ databases">
        <authorList>
            <person name="Varghese N."/>
            <person name="Submissions S."/>
        </authorList>
    </citation>
    <scope>NUCLEOTIDE SEQUENCE [LARGE SCALE GENOMIC DNA]</scope>
    <source>
        <strain evidence="1 2">CGMCC 1.3527</strain>
    </source>
</reference>
<keyword evidence="2" id="KW-1185">Reference proteome</keyword>
<dbReference type="Proteomes" id="UP000324020">
    <property type="component" value="Unassembled WGS sequence"/>
</dbReference>
<organism evidence="1 2">
    <name type="scientific">Halorubrum xinjiangense</name>
    <dbReference type="NCBI Taxonomy" id="261291"/>
    <lineage>
        <taxon>Archaea</taxon>
        <taxon>Methanobacteriati</taxon>
        <taxon>Methanobacteriota</taxon>
        <taxon>Stenosarchaea group</taxon>
        <taxon>Halobacteria</taxon>
        <taxon>Halobacteriales</taxon>
        <taxon>Haloferacaceae</taxon>
        <taxon>Halorubrum</taxon>
    </lineage>
</organism>
<evidence type="ECO:0000313" key="2">
    <source>
        <dbReference type="Proteomes" id="UP000324020"/>
    </source>
</evidence>
<protein>
    <submittedName>
        <fullName evidence="1">Uncharacterized protein</fullName>
    </submittedName>
</protein>
<sequence>MPAGQVCQGIPLIRLSYLETTHSLDRYGAVAANCNFVPVVGECHLTFHSITGRRTGEDLIQGLGVDYFIERGSNFDRVNVFYFGYSRNYFISYIIDVRCCGI</sequence>